<reference evidence="3" key="1">
    <citation type="submission" date="2009-10" db="EMBL/GenBank/DDBJ databases">
        <title>The complete chromosome of Gordonia bronchialis DSM 43247.</title>
        <authorList>
            <consortium name="US DOE Joint Genome Institute (JGI-PGF)"/>
            <person name="Lucas S."/>
            <person name="Copeland A."/>
            <person name="Lapidus A."/>
            <person name="Glavina del Rio T."/>
            <person name="Dalin E."/>
            <person name="Tice H."/>
            <person name="Bruce D."/>
            <person name="Goodwin L."/>
            <person name="Pitluck S."/>
            <person name="Kyrpides N."/>
            <person name="Mavromatis K."/>
            <person name="Ivanova N."/>
            <person name="Ovchinnikova G."/>
            <person name="Saunders E."/>
            <person name="Brettin T."/>
            <person name="Detter J.C."/>
            <person name="Han C."/>
            <person name="Larimer F."/>
            <person name="Land M."/>
            <person name="Hauser L."/>
            <person name="Markowitz V."/>
            <person name="Cheng J.-F."/>
            <person name="Hugenholtz P."/>
            <person name="Woyke T."/>
            <person name="Wu D."/>
            <person name="Jando M."/>
            <person name="Schneider S."/>
            <person name="Goeker M."/>
            <person name="Klenk H.-P."/>
            <person name="Eisen J.A."/>
        </authorList>
    </citation>
    <scope>NUCLEOTIDE SEQUENCE [LARGE SCALE GENOMIC DNA]</scope>
    <source>
        <strain evidence="3">ATCC 25592 / DSM 43247 / BCRC 13721 / JCM 3198 / KCTC 3076 / NBRC 16047 / NCTC 10667</strain>
    </source>
</reference>
<evidence type="ECO:0000313" key="3">
    <source>
        <dbReference type="Proteomes" id="UP000001219"/>
    </source>
</evidence>
<evidence type="ECO:0000313" key="2">
    <source>
        <dbReference type="EMBL" id="ACY21997.1"/>
    </source>
</evidence>
<feature type="transmembrane region" description="Helical" evidence="1">
    <location>
        <begin position="158"/>
        <end position="179"/>
    </location>
</feature>
<keyword evidence="3" id="KW-1185">Reference proteome</keyword>
<evidence type="ECO:0000256" key="1">
    <source>
        <dbReference type="SAM" id="Phobius"/>
    </source>
</evidence>
<dbReference type="KEGG" id="gbr:Gbro_2779"/>
<dbReference type="HOGENOM" id="CLU_564780_0_0_11"/>
<dbReference type="EMBL" id="CP001802">
    <property type="protein sequence ID" value="ACY21997.1"/>
    <property type="molecule type" value="Genomic_DNA"/>
</dbReference>
<organism evidence="2 3">
    <name type="scientific">Gordonia bronchialis (strain ATCC 25592 / DSM 43247 / BCRC 13721 / JCM 3198 / KCTC 3076 / NBRC 16047 / NCTC 10667)</name>
    <name type="common">Rhodococcus bronchialis</name>
    <dbReference type="NCBI Taxonomy" id="526226"/>
    <lineage>
        <taxon>Bacteria</taxon>
        <taxon>Bacillati</taxon>
        <taxon>Actinomycetota</taxon>
        <taxon>Actinomycetes</taxon>
        <taxon>Mycobacteriales</taxon>
        <taxon>Gordoniaceae</taxon>
        <taxon>Gordonia</taxon>
    </lineage>
</organism>
<dbReference type="eggNOG" id="ENOG5033RHA">
    <property type="taxonomic scope" value="Bacteria"/>
</dbReference>
<keyword evidence="1" id="KW-1133">Transmembrane helix</keyword>
<dbReference type="RefSeq" id="WP_012834519.1">
    <property type="nucleotide sequence ID" value="NC_013441.1"/>
</dbReference>
<accession>D0L906</accession>
<feature type="transmembrane region" description="Helical" evidence="1">
    <location>
        <begin position="12"/>
        <end position="29"/>
    </location>
</feature>
<protein>
    <submittedName>
        <fullName evidence="2">Uncharacterized protein</fullName>
    </submittedName>
</protein>
<sequence>MNGLAVNRTRLRILRAVLGGLLIAVGIGLGAFNAWWVALFFGVPLVFTGIAIGPRPSRISELDIFRRGTDRASVPIRVEALTRSSLDTDDLQPTLVTATVTPPDDTEYEARWITAMSRGHVQALTTQPFTTLPPDLLPARTSGDDVPEFDDHPGRWAIIYPAVTVVALVALLFGVGQAWHIGVTMPSISKTLDLTDDENPDYSTKLRAALSTITDRFGPVGADNILSIRLDENAGSDYATVFDPNTGETTNIWIDTARTSPTTDSRRKASTFTAADLARTDLTAIVNTMTAQVTRFGGDSEIEDVNIERPRGSDDGRAPLLVSASFDGNTTIGSSGVTMQARPDGTVAEFFDPNDFARSFDLTRAAMVGEGLPLDMPVLTQFKIRSFAPNTPYVGSAFNGGGVRIEYRMPGRYGNLEIQPGRFPELTDYRGRGTADGFTFAEVSLATFESVRRQAISRGNVPPYDQDAVDIEVSDPPFFDAEDARTAGARASQWAISIAIADVKAAEGIYSTTGTFLALLTHPWVVERA</sequence>
<proteinExistence type="predicted"/>
<reference evidence="2 3" key="2">
    <citation type="journal article" date="2010" name="Stand. Genomic Sci.">
        <title>Complete genome sequence of Gordonia bronchialis type strain (3410).</title>
        <authorList>
            <person name="Ivanova N."/>
            <person name="Sikorski J."/>
            <person name="Jando M."/>
            <person name="Lapidus A."/>
            <person name="Nolan M."/>
            <person name="Lucas S."/>
            <person name="Del Rio T.G."/>
            <person name="Tice H."/>
            <person name="Copeland A."/>
            <person name="Cheng J.F."/>
            <person name="Chen F."/>
            <person name="Bruce D."/>
            <person name="Goodwin L."/>
            <person name="Pitluck S."/>
            <person name="Mavromatis K."/>
            <person name="Ovchinnikova G."/>
            <person name="Pati A."/>
            <person name="Chen A."/>
            <person name="Palaniappan K."/>
            <person name="Land M."/>
            <person name="Hauser L."/>
            <person name="Chang Y.J."/>
            <person name="Jeffries C.D."/>
            <person name="Chain P."/>
            <person name="Saunders E."/>
            <person name="Han C."/>
            <person name="Detter J.C."/>
            <person name="Brettin T."/>
            <person name="Rohde M."/>
            <person name="Goker M."/>
            <person name="Bristow J."/>
            <person name="Eisen J.A."/>
            <person name="Markowitz V."/>
            <person name="Hugenholtz P."/>
            <person name="Klenk H.P."/>
            <person name="Kyrpides N.C."/>
        </authorList>
    </citation>
    <scope>NUCLEOTIDE SEQUENCE [LARGE SCALE GENOMIC DNA]</scope>
    <source>
        <strain evidence="3">ATCC 25592 / DSM 43247 / BCRC 13721 / JCM 3198 / KCTC 3076 / NBRC 16047 / NCTC 10667</strain>
    </source>
</reference>
<feature type="transmembrane region" description="Helical" evidence="1">
    <location>
        <begin position="35"/>
        <end position="53"/>
    </location>
</feature>
<dbReference type="Proteomes" id="UP000001219">
    <property type="component" value="Chromosome"/>
</dbReference>
<dbReference type="OrthoDB" id="4503394at2"/>
<keyword evidence="1" id="KW-0472">Membrane</keyword>
<dbReference type="STRING" id="526226.Gbro_2779"/>
<name>D0L906_GORB4</name>
<keyword evidence="1" id="KW-0812">Transmembrane</keyword>
<dbReference type="AlphaFoldDB" id="D0L906"/>
<gene>
    <name evidence="2" type="ordered locus">Gbro_2779</name>
</gene>